<dbReference type="RefSeq" id="WP_203908156.1">
    <property type="nucleotide sequence ID" value="NZ_BONY01000012.1"/>
</dbReference>
<comment type="caution">
    <text evidence="2">The sequence shown here is derived from an EMBL/GenBank/DDBJ whole genome shotgun (WGS) entry which is preliminary data.</text>
</comment>
<keyword evidence="1" id="KW-1133">Transmembrane helix</keyword>
<sequence>MSPRAPLSVGFSALAKIVTIILALAVVAVGAVVALIAYGFAYGERESITSSIGDGVTHRDADGKLVPGPGVQQEIDTVGWIGMIAGGFCSLVLVLLAFYLALRVLRTAAWISGSELSMRGAVRRRSADLATARVSTRKQPNQLVANDLTLNLGSLKDDQLMMLANAISNKRVRSGPSDEAFVTADRLRELARDPFA</sequence>
<protein>
    <submittedName>
        <fullName evidence="2">Uncharacterized protein</fullName>
    </submittedName>
</protein>
<feature type="transmembrane region" description="Helical" evidence="1">
    <location>
        <begin position="78"/>
        <end position="102"/>
    </location>
</feature>
<name>A0A8J3Q5K7_9ACTN</name>
<keyword evidence="1" id="KW-0472">Membrane</keyword>
<dbReference type="AlphaFoldDB" id="A0A8J3Q5K7"/>
<reference evidence="2" key="1">
    <citation type="submission" date="2021-01" db="EMBL/GenBank/DDBJ databases">
        <title>Whole genome shotgun sequence of Rhizocola hellebori NBRC 109834.</title>
        <authorList>
            <person name="Komaki H."/>
            <person name="Tamura T."/>
        </authorList>
    </citation>
    <scope>NUCLEOTIDE SEQUENCE</scope>
    <source>
        <strain evidence="2">NBRC 109834</strain>
    </source>
</reference>
<keyword evidence="1" id="KW-0812">Transmembrane</keyword>
<dbReference type="Proteomes" id="UP000612899">
    <property type="component" value="Unassembled WGS sequence"/>
</dbReference>
<feature type="transmembrane region" description="Helical" evidence="1">
    <location>
        <begin position="20"/>
        <end position="41"/>
    </location>
</feature>
<keyword evidence="3" id="KW-1185">Reference proteome</keyword>
<dbReference type="EMBL" id="BONY01000012">
    <property type="protein sequence ID" value="GIH04260.1"/>
    <property type="molecule type" value="Genomic_DNA"/>
</dbReference>
<evidence type="ECO:0000313" key="3">
    <source>
        <dbReference type="Proteomes" id="UP000612899"/>
    </source>
</evidence>
<accession>A0A8J3Q5K7</accession>
<proteinExistence type="predicted"/>
<organism evidence="2 3">
    <name type="scientific">Rhizocola hellebori</name>
    <dbReference type="NCBI Taxonomy" id="1392758"/>
    <lineage>
        <taxon>Bacteria</taxon>
        <taxon>Bacillati</taxon>
        <taxon>Actinomycetota</taxon>
        <taxon>Actinomycetes</taxon>
        <taxon>Micromonosporales</taxon>
        <taxon>Micromonosporaceae</taxon>
        <taxon>Rhizocola</taxon>
    </lineage>
</organism>
<gene>
    <name evidence="2" type="ORF">Rhe02_23270</name>
</gene>
<evidence type="ECO:0000256" key="1">
    <source>
        <dbReference type="SAM" id="Phobius"/>
    </source>
</evidence>
<evidence type="ECO:0000313" key="2">
    <source>
        <dbReference type="EMBL" id="GIH04260.1"/>
    </source>
</evidence>